<dbReference type="EMBL" id="JAACJJ010000056">
    <property type="protein sequence ID" value="KAF5312428.1"/>
    <property type="molecule type" value="Genomic_DNA"/>
</dbReference>
<feature type="compositionally biased region" description="Pro residues" evidence="1">
    <location>
        <begin position="180"/>
        <end position="189"/>
    </location>
</feature>
<proteinExistence type="predicted"/>
<feature type="compositionally biased region" description="Polar residues" evidence="1">
    <location>
        <begin position="1"/>
        <end position="11"/>
    </location>
</feature>
<evidence type="ECO:0000313" key="3">
    <source>
        <dbReference type="Proteomes" id="UP000567179"/>
    </source>
</evidence>
<feature type="compositionally biased region" description="Basic and acidic residues" evidence="1">
    <location>
        <begin position="249"/>
        <end position="258"/>
    </location>
</feature>
<accession>A0A8H5AXR2</accession>
<feature type="region of interest" description="Disordered" evidence="1">
    <location>
        <begin position="1"/>
        <end position="192"/>
    </location>
</feature>
<feature type="compositionally biased region" description="Basic and acidic residues" evidence="1">
    <location>
        <begin position="309"/>
        <end position="321"/>
    </location>
</feature>
<feature type="region of interest" description="Disordered" evidence="1">
    <location>
        <begin position="206"/>
        <end position="445"/>
    </location>
</feature>
<keyword evidence="3" id="KW-1185">Reference proteome</keyword>
<evidence type="ECO:0000256" key="1">
    <source>
        <dbReference type="SAM" id="MobiDB-lite"/>
    </source>
</evidence>
<protein>
    <submittedName>
        <fullName evidence="2">Uncharacterized protein</fullName>
    </submittedName>
</protein>
<dbReference type="Proteomes" id="UP000567179">
    <property type="component" value="Unassembled WGS sequence"/>
</dbReference>
<feature type="compositionally biased region" description="Low complexity" evidence="1">
    <location>
        <begin position="71"/>
        <end position="99"/>
    </location>
</feature>
<feature type="compositionally biased region" description="Basic and acidic residues" evidence="1">
    <location>
        <begin position="413"/>
        <end position="438"/>
    </location>
</feature>
<feature type="compositionally biased region" description="Basic and acidic residues" evidence="1">
    <location>
        <begin position="120"/>
        <end position="135"/>
    </location>
</feature>
<feature type="compositionally biased region" description="Basic and acidic residues" evidence="1">
    <location>
        <begin position="53"/>
        <end position="70"/>
    </location>
</feature>
<feature type="compositionally biased region" description="Basic and acidic residues" evidence="1">
    <location>
        <begin position="376"/>
        <end position="398"/>
    </location>
</feature>
<reference evidence="2 3" key="1">
    <citation type="journal article" date="2020" name="ISME J.">
        <title>Uncovering the hidden diversity of litter-decomposition mechanisms in mushroom-forming fungi.</title>
        <authorList>
            <person name="Floudas D."/>
            <person name="Bentzer J."/>
            <person name="Ahren D."/>
            <person name="Johansson T."/>
            <person name="Persson P."/>
            <person name="Tunlid A."/>
        </authorList>
    </citation>
    <scope>NUCLEOTIDE SEQUENCE [LARGE SCALE GENOMIC DNA]</scope>
    <source>
        <strain evidence="2 3">CBS 101986</strain>
    </source>
</reference>
<sequence>MSALVNLNTKPSSREERKNSIPRTQQALKDNYGADVTAREDEQDAQAAEIEGDDLKIKDAEDARSDHDSNYQDSQDSQSTDQDSQGSQSSFTSFSSDASYPPFKPKTHKVMTLDDEDEDAARFEPVDKPESESTPRKKNNSSEPTTPKQQARIASAPSGSTTPTTSNAVAEGLPLFLPASPSPEPPSPVPTCRWVEEETDEAQAQFILPSSQELAAGDDGNQDQGKVKKVNRWRSLFGFSSLDSLASDGKQEEPKEGKSGGTAPLARAQPIAQRRPNRAPVLQPLDANRAIGSTIDNAAQDSATAGKNKTRDTGIDKDKDASSSAAPNRDDGSTTPLPRMPTQRISNETARGWQLRYPNSGARRIPPERAPNSKAQGKDKDKGKGKADGNSNRGDKGKAGATSPGAKPRSNKRPAEDPPSPRRSSKAENRSPDVEEKKRKVMRRV</sequence>
<gene>
    <name evidence="2" type="ORF">D9619_003433</name>
</gene>
<organism evidence="2 3">
    <name type="scientific">Psilocybe cf. subviscida</name>
    <dbReference type="NCBI Taxonomy" id="2480587"/>
    <lineage>
        <taxon>Eukaryota</taxon>
        <taxon>Fungi</taxon>
        <taxon>Dikarya</taxon>
        <taxon>Basidiomycota</taxon>
        <taxon>Agaricomycotina</taxon>
        <taxon>Agaricomycetes</taxon>
        <taxon>Agaricomycetidae</taxon>
        <taxon>Agaricales</taxon>
        <taxon>Agaricineae</taxon>
        <taxon>Strophariaceae</taxon>
        <taxon>Psilocybe</taxon>
    </lineage>
</organism>
<feature type="compositionally biased region" description="Low complexity" evidence="1">
    <location>
        <begin position="154"/>
        <end position="166"/>
    </location>
</feature>
<comment type="caution">
    <text evidence="2">The sequence shown here is derived from an EMBL/GenBank/DDBJ whole genome shotgun (WGS) entry which is preliminary data.</text>
</comment>
<feature type="compositionally biased region" description="Polar residues" evidence="1">
    <location>
        <begin position="294"/>
        <end position="307"/>
    </location>
</feature>
<name>A0A8H5AXR2_9AGAR</name>
<dbReference type="AlphaFoldDB" id="A0A8H5AXR2"/>
<evidence type="ECO:0000313" key="2">
    <source>
        <dbReference type="EMBL" id="KAF5312428.1"/>
    </source>
</evidence>